<dbReference type="Proteomes" id="UP001497516">
    <property type="component" value="Chromosome 2"/>
</dbReference>
<keyword evidence="3" id="KW-1185">Reference proteome</keyword>
<dbReference type="EMBL" id="OZ034815">
    <property type="protein sequence ID" value="CAL1370409.1"/>
    <property type="molecule type" value="Genomic_DNA"/>
</dbReference>
<evidence type="ECO:0000256" key="1">
    <source>
        <dbReference type="SAM" id="MobiDB-lite"/>
    </source>
</evidence>
<name>A0AAV2D983_9ROSI</name>
<gene>
    <name evidence="2" type="ORF">LTRI10_LOCUS12539</name>
</gene>
<protein>
    <submittedName>
        <fullName evidence="2">Uncharacterized protein</fullName>
    </submittedName>
</protein>
<reference evidence="2 3" key="1">
    <citation type="submission" date="2024-04" db="EMBL/GenBank/DDBJ databases">
        <authorList>
            <person name="Fracassetti M."/>
        </authorList>
    </citation>
    <scope>NUCLEOTIDE SEQUENCE [LARGE SCALE GENOMIC DNA]</scope>
</reference>
<feature type="compositionally biased region" description="Low complexity" evidence="1">
    <location>
        <begin position="17"/>
        <end position="27"/>
    </location>
</feature>
<evidence type="ECO:0000313" key="2">
    <source>
        <dbReference type="EMBL" id="CAL1370409.1"/>
    </source>
</evidence>
<accession>A0AAV2D983</accession>
<dbReference type="AlphaFoldDB" id="A0AAV2D983"/>
<evidence type="ECO:0000313" key="3">
    <source>
        <dbReference type="Proteomes" id="UP001497516"/>
    </source>
</evidence>
<sequence length="93" mass="10249">MTLIADDSHRSRHPLRSPESPTRRSSSTILTSFTALGVHRRWHSPVSLPTTLTTLGAHDACAFIHSSLLSYMAPLLGHDLPHGVSALMWHENT</sequence>
<organism evidence="2 3">
    <name type="scientific">Linum trigynum</name>
    <dbReference type="NCBI Taxonomy" id="586398"/>
    <lineage>
        <taxon>Eukaryota</taxon>
        <taxon>Viridiplantae</taxon>
        <taxon>Streptophyta</taxon>
        <taxon>Embryophyta</taxon>
        <taxon>Tracheophyta</taxon>
        <taxon>Spermatophyta</taxon>
        <taxon>Magnoliopsida</taxon>
        <taxon>eudicotyledons</taxon>
        <taxon>Gunneridae</taxon>
        <taxon>Pentapetalae</taxon>
        <taxon>rosids</taxon>
        <taxon>fabids</taxon>
        <taxon>Malpighiales</taxon>
        <taxon>Linaceae</taxon>
        <taxon>Linum</taxon>
    </lineage>
</organism>
<feature type="region of interest" description="Disordered" evidence="1">
    <location>
        <begin position="1"/>
        <end position="27"/>
    </location>
</feature>
<proteinExistence type="predicted"/>